<dbReference type="PROSITE" id="PS50088">
    <property type="entry name" value="ANK_REPEAT"/>
    <property type="match status" value="1"/>
</dbReference>
<evidence type="ECO:0000256" key="3">
    <source>
        <dbReference type="PROSITE-ProRule" id="PRU00023"/>
    </source>
</evidence>
<gene>
    <name evidence="4" type="ORF">COHA_006654</name>
</gene>
<protein>
    <submittedName>
        <fullName evidence="4">Uncharacterized protein</fullName>
    </submittedName>
</protein>
<keyword evidence="1" id="KW-0677">Repeat</keyword>
<evidence type="ECO:0000313" key="5">
    <source>
        <dbReference type="Proteomes" id="UP001205105"/>
    </source>
</evidence>
<dbReference type="Gene3D" id="1.25.40.20">
    <property type="entry name" value="Ankyrin repeat-containing domain"/>
    <property type="match status" value="1"/>
</dbReference>
<comment type="caution">
    <text evidence="4">The sequence shown here is derived from an EMBL/GenBank/DDBJ whole genome shotgun (WGS) entry which is preliminary data.</text>
</comment>
<dbReference type="InterPro" id="IPR002110">
    <property type="entry name" value="Ankyrin_rpt"/>
</dbReference>
<sequence>MPGDQVDAPPASAELHEAVRAGDVRAVKALAANAALLNQRIRDDAWEGLTPLEVAVKRADFECFGQHEWVAVVEALLDAGADLAADETDGISCLHLAAYNWIRSTPELHALAGRLIRDNGGFSPAERAAAFGHSELLCSLLDKTADSLQPWEIYRLLECAILQGMQTGAGGAAEDRELDVLEHFIQPAVHPPSSTDDRRPRPDLPVLHGCLRACGAPLRV</sequence>
<dbReference type="SUPFAM" id="SSF48403">
    <property type="entry name" value="Ankyrin repeat"/>
    <property type="match status" value="1"/>
</dbReference>
<evidence type="ECO:0000313" key="4">
    <source>
        <dbReference type="EMBL" id="KAI7839587.1"/>
    </source>
</evidence>
<dbReference type="InterPro" id="IPR050745">
    <property type="entry name" value="Multifunctional_regulatory"/>
</dbReference>
<dbReference type="EMBL" id="JADXDR010000097">
    <property type="protein sequence ID" value="KAI7839587.1"/>
    <property type="molecule type" value="Genomic_DNA"/>
</dbReference>
<dbReference type="PROSITE" id="PS50297">
    <property type="entry name" value="ANK_REP_REGION"/>
    <property type="match status" value="1"/>
</dbReference>
<keyword evidence="2 3" id="KW-0040">ANK repeat</keyword>
<name>A0AAD5H509_9CHLO</name>
<keyword evidence="5" id="KW-1185">Reference proteome</keyword>
<reference evidence="4" key="1">
    <citation type="submission" date="2020-11" db="EMBL/GenBank/DDBJ databases">
        <title>Chlorella ohadii genome sequencing and assembly.</title>
        <authorList>
            <person name="Murik O."/>
            <person name="Treves H."/>
            <person name="Kedem I."/>
            <person name="Shotland Y."/>
            <person name="Kaplan A."/>
        </authorList>
    </citation>
    <scope>NUCLEOTIDE SEQUENCE</scope>
    <source>
        <strain evidence="4">1</strain>
    </source>
</reference>
<proteinExistence type="predicted"/>
<evidence type="ECO:0000256" key="2">
    <source>
        <dbReference type="ARBA" id="ARBA00023043"/>
    </source>
</evidence>
<dbReference type="Proteomes" id="UP001205105">
    <property type="component" value="Unassembled WGS sequence"/>
</dbReference>
<evidence type="ECO:0000256" key="1">
    <source>
        <dbReference type="ARBA" id="ARBA00022737"/>
    </source>
</evidence>
<accession>A0AAD5H509</accession>
<feature type="repeat" description="ANK" evidence="3">
    <location>
        <begin position="47"/>
        <end position="88"/>
    </location>
</feature>
<dbReference type="InterPro" id="IPR036770">
    <property type="entry name" value="Ankyrin_rpt-contain_sf"/>
</dbReference>
<organism evidence="4 5">
    <name type="scientific">Chlorella ohadii</name>
    <dbReference type="NCBI Taxonomy" id="2649997"/>
    <lineage>
        <taxon>Eukaryota</taxon>
        <taxon>Viridiplantae</taxon>
        <taxon>Chlorophyta</taxon>
        <taxon>core chlorophytes</taxon>
        <taxon>Trebouxiophyceae</taxon>
        <taxon>Chlorellales</taxon>
        <taxon>Chlorellaceae</taxon>
        <taxon>Chlorella clade</taxon>
        <taxon>Chlorella</taxon>
    </lineage>
</organism>
<dbReference type="PANTHER" id="PTHR24189">
    <property type="entry name" value="MYOTROPHIN"/>
    <property type="match status" value="1"/>
</dbReference>
<dbReference type="AlphaFoldDB" id="A0AAD5H509"/>